<evidence type="ECO:0000256" key="6">
    <source>
        <dbReference type="ARBA" id="ARBA00022838"/>
    </source>
</evidence>
<gene>
    <name evidence="11" type="ORF">F53441_6935</name>
</gene>
<evidence type="ECO:0000256" key="5">
    <source>
        <dbReference type="ARBA" id="ARBA00022776"/>
    </source>
</evidence>
<keyword evidence="8" id="KW-0131">Cell cycle</keyword>
<dbReference type="GO" id="GO:0051382">
    <property type="term" value="P:kinetochore assembly"/>
    <property type="evidence" value="ECO:0007669"/>
    <property type="project" value="TreeGrafter"/>
</dbReference>
<reference evidence="11" key="1">
    <citation type="submission" date="2020-01" db="EMBL/GenBank/DDBJ databases">
        <title>Identification and distribution of gene clusters putatively required for synthesis of sphingolipid metabolism inhibitors in phylogenetically diverse species of the filamentous fungus Fusarium.</title>
        <authorList>
            <person name="Kim H.-S."/>
            <person name="Busman M."/>
            <person name="Brown D.W."/>
            <person name="Divon H."/>
            <person name="Uhlig S."/>
            <person name="Proctor R.H."/>
        </authorList>
    </citation>
    <scope>NUCLEOTIDE SEQUENCE</scope>
    <source>
        <strain evidence="11">NRRL 53441</strain>
    </source>
</reference>
<evidence type="ECO:0000256" key="4">
    <source>
        <dbReference type="ARBA" id="ARBA00022618"/>
    </source>
</evidence>
<name>A0A8H4KGQ1_9HYPO</name>
<evidence type="ECO:0000256" key="10">
    <source>
        <dbReference type="SAM" id="MobiDB-lite"/>
    </source>
</evidence>
<keyword evidence="7" id="KW-0175">Coiled coil</keyword>
<keyword evidence="12" id="KW-1185">Reference proteome</keyword>
<feature type="region of interest" description="Disordered" evidence="10">
    <location>
        <begin position="324"/>
        <end position="343"/>
    </location>
</feature>
<evidence type="ECO:0000313" key="11">
    <source>
        <dbReference type="EMBL" id="KAF4449855.1"/>
    </source>
</evidence>
<evidence type="ECO:0008006" key="13">
    <source>
        <dbReference type="Google" id="ProtNLM"/>
    </source>
</evidence>
<dbReference type="PANTHER" id="PTHR14527">
    <property type="entry name" value="PROTEIN MIS12 HOMOLOG"/>
    <property type="match status" value="1"/>
</dbReference>
<dbReference type="GO" id="GO:0005634">
    <property type="term" value="C:nucleus"/>
    <property type="evidence" value="ECO:0007669"/>
    <property type="project" value="InterPro"/>
</dbReference>
<organism evidence="11 12">
    <name type="scientific">Fusarium austroafricanum</name>
    <dbReference type="NCBI Taxonomy" id="2364996"/>
    <lineage>
        <taxon>Eukaryota</taxon>
        <taxon>Fungi</taxon>
        <taxon>Dikarya</taxon>
        <taxon>Ascomycota</taxon>
        <taxon>Pezizomycotina</taxon>
        <taxon>Sordariomycetes</taxon>
        <taxon>Hypocreomycetidae</taxon>
        <taxon>Hypocreales</taxon>
        <taxon>Nectriaceae</taxon>
        <taxon>Fusarium</taxon>
        <taxon>Fusarium concolor species complex</taxon>
    </lineage>
</organism>
<dbReference type="PANTHER" id="PTHR14527:SF2">
    <property type="entry name" value="PROTEIN MIS12 HOMOLOG"/>
    <property type="match status" value="1"/>
</dbReference>
<evidence type="ECO:0000256" key="2">
    <source>
        <dbReference type="ARBA" id="ARBA00008643"/>
    </source>
</evidence>
<evidence type="ECO:0000256" key="3">
    <source>
        <dbReference type="ARBA" id="ARBA00022454"/>
    </source>
</evidence>
<protein>
    <recommendedName>
        <fullName evidence="13">Kinetochore-associated protein MTW1</fullName>
    </recommendedName>
</protein>
<comment type="caution">
    <text evidence="11">The sequence shown here is derived from an EMBL/GenBank/DDBJ whole genome shotgun (WGS) entry which is preliminary data.</text>
</comment>
<dbReference type="Proteomes" id="UP000605986">
    <property type="component" value="Unassembled WGS sequence"/>
</dbReference>
<dbReference type="GO" id="GO:0000444">
    <property type="term" value="C:MIS12/MIND type complex"/>
    <property type="evidence" value="ECO:0007669"/>
    <property type="project" value="TreeGrafter"/>
</dbReference>
<evidence type="ECO:0000256" key="1">
    <source>
        <dbReference type="ARBA" id="ARBA00004629"/>
    </source>
</evidence>
<dbReference type="AlphaFoldDB" id="A0A8H4KGQ1"/>
<dbReference type="GO" id="GO:0000070">
    <property type="term" value="P:mitotic sister chromatid segregation"/>
    <property type="evidence" value="ECO:0007669"/>
    <property type="project" value="TreeGrafter"/>
</dbReference>
<dbReference type="OrthoDB" id="1884855at2759"/>
<keyword evidence="3" id="KW-0158">Chromosome</keyword>
<dbReference type="InterPro" id="IPR008685">
    <property type="entry name" value="Centromere_Mis12"/>
</dbReference>
<comment type="similarity">
    <text evidence="2">Belongs to the mis12 family.</text>
</comment>
<dbReference type="GO" id="GO:0051301">
    <property type="term" value="P:cell division"/>
    <property type="evidence" value="ECO:0007669"/>
    <property type="project" value="UniProtKB-KW"/>
</dbReference>
<evidence type="ECO:0000256" key="7">
    <source>
        <dbReference type="ARBA" id="ARBA00023054"/>
    </source>
</evidence>
<evidence type="ECO:0000256" key="9">
    <source>
        <dbReference type="ARBA" id="ARBA00023328"/>
    </source>
</evidence>
<keyword evidence="5" id="KW-0498">Mitosis</keyword>
<evidence type="ECO:0000256" key="8">
    <source>
        <dbReference type="ARBA" id="ARBA00023306"/>
    </source>
</evidence>
<keyword evidence="4" id="KW-0132">Cell division</keyword>
<dbReference type="Pfam" id="PF05859">
    <property type="entry name" value="Mis12"/>
    <property type="match status" value="1"/>
</dbReference>
<proteinExistence type="inferred from homology"/>
<feature type="compositionally biased region" description="Gly residues" evidence="10">
    <location>
        <begin position="333"/>
        <end position="343"/>
    </location>
</feature>
<comment type="subcellular location">
    <subcellularLocation>
        <location evidence="1">Chromosome</location>
        <location evidence="1">Centromere</location>
        <location evidence="1">Kinetochore</location>
    </subcellularLocation>
</comment>
<accession>A0A8H4KGQ1</accession>
<dbReference type="EMBL" id="JAADJG010000271">
    <property type="protein sequence ID" value="KAF4449855.1"/>
    <property type="molecule type" value="Genomic_DNA"/>
</dbReference>
<keyword evidence="6" id="KW-0995">Kinetochore</keyword>
<sequence length="343" mass="37523">MAAQQNSDYELLTEHFGYPPVSLLDDIINTVNVLADRALDSVERLLLSIPPQSLGFSNKHNSKGRTPALPPDEAAKLEIEHGTHQLETLLNASIDKNFDLFELYTMRNILTVRPDDQPFIRLAHYEGLDFTGLESPDRPTTESVTALRRRLHASQRLQIALESERARNDALLVKLRSMLGAVPGNVKAEEGQTQAAPDGSAFGFLRDKASLQAAGADKPITTTTEFTLSQLQALRALSTSLRTLLPDLGPVGKDTPMEDTAGGSRTWRRERAEYVESASRKYLETTRGLELGEQGEVRDGEWQGEGRKITRGDVEGLEQVAAMLGQKSATGEASGGGEPMDES</sequence>
<keyword evidence="9" id="KW-0137">Centromere</keyword>
<evidence type="ECO:0000313" key="12">
    <source>
        <dbReference type="Proteomes" id="UP000605986"/>
    </source>
</evidence>